<evidence type="ECO:0000256" key="4">
    <source>
        <dbReference type="ARBA" id="ARBA00023004"/>
    </source>
</evidence>
<evidence type="ECO:0000256" key="6">
    <source>
        <dbReference type="PIRSR" id="PIRSR601486-1"/>
    </source>
</evidence>
<proteinExistence type="inferred from homology"/>
<evidence type="ECO:0000256" key="2">
    <source>
        <dbReference type="ARBA" id="ARBA00022617"/>
    </source>
</evidence>
<evidence type="ECO:0000313" key="7">
    <source>
        <dbReference type="EMBL" id="ADG92902.1"/>
    </source>
</evidence>
<dbReference type="Gene3D" id="1.10.490.10">
    <property type="entry name" value="Globins"/>
    <property type="match status" value="1"/>
</dbReference>
<keyword evidence="3 6" id="KW-0479">Metal-binding</keyword>
<dbReference type="AlphaFoldDB" id="D5V4J7"/>
<dbReference type="Pfam" id="PF01152">
    <property type="entry name" value="Bac_globin"/>
    <property type="match status" value="1"/>
</dbReference>
<name>D5V4J7_ARCNC</name>
<dbReference type="OrthoDB" id="9790913at2"/>
<dbReference type="STRING" id="572480.Arnit_1244"/>
<dbReference type="GO" id="GO:0020037">
    <property type="term" value="F:heme binding"/>
    <property type="evidence" value="ECO:0007669"/>
    <property type="project" value="InterPro"/>
</dbReference>
<feature type="binding site" description="distal binding residue" evidence="6">
    <location>
        <position position="65"/>
    </location>
    <ligand>
        <name>heme</name>
        <dbReference type="ChEBI" id="CHEBI:30413"/>
    </ligand>
    <ligandPart>
        <name>Fe</name>
        <dbReference type="ChEBI" id="CHEBI:18248"/>
    </ligandPart>
</feature>
<dbReference type="EMBL" id="CP001999">
    <property type="protein sequence ID" value="ADG92902.1"/>
    <property type="molecule type" value="Genomic_DNA"/>
</dbReference>
<dbReference type="SUPFAM" id="SSF46458">
    <property type="entry name" value="Globin-like"/>
    <property type="match status" value="1"/>
</dbReference>
<dbReference type="CDD" id="cd14774">
    <property type="entry name" value="TrHb2_HGbIV-like_O"/>
    <property type="match status" value="1"/>
</dbReference>
<keyword evidence="4 6" id="KW-0408">Iron</keyword>
<accession>D5V4J7</accession>
<keyword evidence="1" id="KW-0813">Transport</keyword>
<dbReference type="GO" id="GO:0046872">
    <property type="term" value="F:metal ion binding"/>
    <property type="evidence" value="ECO:0007669"/>
    <property type="project" value="UniProtKB-KW"/>
</dbReference>
<dbReference type="InterPro" id="IPR012292">
    <property type="entry name" value="Globin/Proto"/>
</dbReference>
<keyword evidence="8" id="KW-1185">Reference proteome</keyword>
<organism evidence="7 8">
    <name type="scientific">Arcobacter nitrofigilis (strain ATCC 33309 / DSM 7299 / CCUG 15893 / LMG 7604 / NCTC 12251 / CI)</name>
    <name type="common">Campylobacter nitrofigilis</name>
    <dbReference type="NCBI Taxonomy" id="572480"/>
    <lineage>
        <taxon>Bacteria</taxon>
        <taxon>Pseudomonadati</taxon>
        <taxon>Campylobacterota</taxon>
        <taxon>Epsilonproteobacteria</taxon>
        <taxon>Campylobacterales</taxon>
        <taxon>Arcobacteraceae</taxon>
        <taxon>Arcobacter</taxon>
    </lineage>
</organism>
<gene>
    <name evidence="7" type="ordered locus">Arnit_1244</name>
</gene>
<evidence type="ECO:0000256" key="3">
    <source>
        <dbReference type="ARBA" id="ARBA00022723"/>
    </source>
</evidence>
<reference evidence="7 8" key="1">
    <citation type="journal article" date="2010" name="Stand. Genomic Sci.">
        <title>Complete genome sequence of Arcobacter nitrofigilis type strain (CI).</title>
        <authorList>
            <person name="Pati A."/>
            <person name="Gronow S."/>
            <person name="Lapidus A."/>
            <person name="Copeland A."/>
            <person name="Glavina Del Rio T."/>
            <person name="Nolan M."/>
            <person name="Lucas S."/>
            <person name="Tice H."/>
            <person name="Cheng J.F."/>
            <person name="Han C."/>
            <person name="Chertkov O."/>
            <person name="Bruce D."/>
            <person name="Tapia R."/>
            <person name="Goodwin L."/>
            <person name="Pitluck S."/>
            <person name="Liolios K."/>
            <person name="Ivanova N."/>
            <person name="Mavromatis K."/>
            <person name="Chen A."/>
            <person name="Palaniappan K."/>
            <person name="Land M."/>
            <person name="Hauser L."/>
            <person name="Chang Y.J."/>
            <person name="Jeffries C.D."/>
            <person name="Detter J.C."/>
            <person name="Rohde M."/>
            <person name="Goker M."/>
            <person name="Bristow J."/>
            <person name="Eisen J.A."/>
            <person name="Markowitz V."/>
            <person name="Hugenholtz P."/>
            <person name="Klenk H.P."/>
            <person name="Kyrpides N.C."/>
        </authorList>
    </citation>
    <scope>NUCLEOTIDE SEQUENCE [LARGE SCALE GENOMIC DNA]</scope>
    <source>
        <strain evidence="8">ATCC 33309 / DSM 7299 / CCUG 15893 / LMG 7604 / NCTC 12251 / CI</strain>
    </source>
</reference>
<evidence type="ECO:0000256" key="5">
    <source>
        <dbReference type="ARBA" id="ARBA00034496"/>
    </source>
</evidence>
<dbReference type="PANTHER" id="PTHR47366">
    <property type="entry name" value="TWO-ON-TWO HEMOGLOBIN-3"/>
    <property type="match status" value="1"/>
</dbReference>
<sequence length="151" mass="17327">MNYTITEGSFGQRPNVALPNPKILEVLGEDGMREMIAKHYDFLVQTKIKGLFPPTKEGLDAAKKHAADFFIQICGGPRYFDHSRGAPRMVARHSPFKIDSNARVIWLENFAKAIEETNLEEELKKSFWDYIDIFSIWMVNSSDSAHPMFKM</sequence>
<dbReference type="KEGG" id="ant:Arnit_1244"/>
<dbReference type="InterPro" id="IPR001486">
    <property type="entry name" value="Hemoglobin_trunc"/>
</dbReference>
<dbReference type="Proteomes" id="UP000000939">
    <property type="component" value="Chromosome"/>
</dbReference>
<keyword evidence="2 6" id="KW-0349">Heme</keyword>
<comment type="similarity">
    <text evidence="5">Belongs to the truncated hemoglobin family. Group II subfamily.</text>
</comment>
<dbReference type="GO" id="GO:0005344">
    <property type="term" value="F:oxygen carrier activity"/>
    <property type="evidence" value="ECO:0007669"/>
    <property type="project" value="InterPro"/>
</dbReference>
<dbReference type="InterPro" id="IPR009050">
    <property type="entry name" value="Globin-like_sf"/>
</dbReference>
<dbReference type="eggNOG" id="COG2346">
    <property type="taxonomic scope" value="Bacteria"/>
</dbReference>
<dbReference type="RefSeq" id="WP_013135047.1">
    <property type="nucleotide sequence ID" value="NC_014166.1"/>
</dbReference>
<dbReference type="HOGENOM" id="CLU_103526_4_0_7"/>
<dbReference type="InterPro" id="IPR044203">
    <property type="entry name" value="GlbO/GLB3-like"/>
</dbReference>
<protein>
    <submittedName>
        <fullName evidence="7">Globin</fullName>
    </submittedName>
</protein>
<evidence type="ECO:0000313" key="8">
    <source>
        <dbReference type="Proteomes" id="UP000000939"/>
    </source>
</evidence>
<evidence type="ECO:0000256" key="1">
    <source>
        <dbReference type="ARBA" id="ARBA00022448"/>
    </source>
</evidence>
<dbReference type="GO" id="GO:0019825">
    <property type="term" value="F:oxygen binding"/>
    <property type="evidence" value="ECO:0007669"/>
    <property type="project" value="InterPro"/>
</dbReference>
<dbReference type="PANTHER" id="PTHR47366:SF1">
    <property type="entry name" value="TWO-ON-TWO HEMOGLOBIN-3"/>
    <property type="match status" value="1"/>
</dbReference>